<dbReference type="Gene3D" id="3.40.50.150">
    <property type="entry name" value="Vaccinia Virus protein VP39"/>
    <property type="match status" value="1"/>
</dbReference>
<gene>
    <name evidence="6" type="ORF">GOZ95_23900</name>
</gene>
<dbReference type="GO" id="GO:0032259">
    <property type="term" value="P:methylation"/>
    <property type="evidence" value="ECO:0007669"/>
    <property type="project" value="UniProtKB-KW"/>
</dbReference>
<dbReference type="CDD" id="cd02440">
    <property type="entry name" value="AdoMet_MTases"/>
    <property type="match status" value="1"/>
</dbReference>
<dbReference type="Proteomes" id="UP000436692">
    <property type="component" value="Unassembled WGS sequence"/>
</dbReference>
<dbReference type="EMBL" id="WPHM01000017">
    <property type="protein sequence ID" value="MUZ60475.1"/>
    <property type="molecule type" value="Genomic_DNA"/>
</dbReference>
<keyword evidence="5" id="KW-0443">Lipid metabolism</keyword>
<dbReference type="PANTHER" id="PTHR43667:SF1">
    <property type="entry name" value="CYCLOPROPANE-FATTY-ACYL-PHOSPHOLIPID SYNTHASE"/>
    <property type="match status" value="1"/>
</dbReference>
<evidence type="ECO:0000256" key="2">
    <source>
        <dbReference type="ARBA" id="ARBA00022603"/>
    </source>
</evidence>
<dbReference type="RefSeq" id="WP_156550564.1">
    <property type="nucleotide sequence ID" value="NZ_JABAEJ010000016.1"/>
</dbReference>
<dbReference type="InterPro" id="IPR050723">
    <property type="entry name" value="CFA/CMAS"/>
</dbReference>
<evidence type="ECO:0000313" key="7">
    <source>
        <dbReference type="Proteomes" id="UP000436692"/>
    </source>
</evidence>
<name>A0AAE5AYP2_AGRVI</name>
<protein>
    <submittedName>
        <fullName evidence="6">Methyltransferase domain-containing protein</fullName>
    </submittedName>
</protein>
<evidence type="ECO:0000256" key="1">
    <source>
        <dbReference type="ARBA" id="ARBA00010815"/>
    </source>
</evidence>
<keyword evidence="4" id="KW-0949">S-adenosyl-L-methionine</keyword>
<proteinExistence type="inferred from homology"/>
<dbReference type="PIRSF" id="PIRSF003085">
    <property type="entry name" value="CMAS"/>
    <property type="match status" value="1"/>
</dbReference>
<comment type="caution">
    <text evidence="6">The sequence shown here is derived from an EMBL/GenBank/DDBJ whole genome shotgun (WGS) entry which is preliminary data.</text>
</comment>
<accession>A0AAE5AYP2</accession>
<dbReference type="SUPFAM" id="SSF53335">
    <property type="entry name" value="S-adenosyl-L-methionine-dependent methyltransferases"/>
    <property type="match status" value="1"/>
</dbReference>
<dbReference type="InterPro" id="IPR029063">
    <property type="entry name" value="SAM-dependent_MTases_sf"/>
</dbReference>
<sequence length="430" mass="48677">MAVHPGNADRLKQPPRSIFNAISDWALASALSRIVTIGCLDIVTASGKTLSFGDRTGDPVTVRFADTAAQWAFLIDADMRLGELYMDERFFVDQGTMFDFVSVVLREAQNATHPLIARIIDDVRTRFRIFRHRNLPARSKQNVAHHYDLDARLYELFLDEDRQYSCAYFEHDTQSLDDAQRAKKDHLAAKLRLKPGNRVLDIGCGWGGLALHLADRAVGGEVVGVTLSEEQLAYAVKRPRKSATEAANVDFRLMDYRSLEGSFDRIVSVGMFEHVGLAAYRTFFSKCSTLLADDGVMVLHTIGCSATPGFTTPWLDKYIFPGGYIPALSEIVPEIEKAGLTITDVEVLRIHYAKTLRHWRDRFTARWAEAATLYDDRFCRMWDYYLSTAEAAFYHEDLVVFQIQIAKKNNILPLTRDYILTDHEKHVAAV</sequence>
<dbReference type="AlphaFoldDB" id="A0AAE5AYP2"/>
<dbReference type="InterPro" id="IPR003333">
    <property type="entry name" value="CMAS"/>
</dbReference>
<comment type="similarity">
    <text evidence="1">Belongs to the CFA/CMAS family.</text>
</comment>
<evidence type="ECO:0000256" key="4">
    <source>
        <dbReference type="ARBA" id="ARBA00022691"/>
    </source>
</evidence>
<evidence type="ECO:0000256" key="5">
    <source>
        <dbReference type="ARBA" id="ARBA00023098"/>
    </source>
</evidence>
<reference evidence="6 7" key="1">
    <citation type="submission" date="2019-12" db="EMBL/GenBank/DDBJ databases">
        <title>Whole-genome sequencing of Allorhizobium vitis.</title>
        <authorList>
            <person name="Gan H.M."/>
            <person name="Szegedi E."/>
            <person name="Burr T."/>
            <person name="Savka M.A."/>
        </authorList>
    </citation>
    <scope>NUCLEOTIDE SEQUENCE [LARGE SCALE GENOMIC DNA]</scope>
    <source>
        <strain evidence="6 7">CG989</strain>
    </source>
</reference>
<organism evidence="6 7">
    <name type="scientific">Agrobacterium vitis</name>
    <name type="common">Rhizobium vitis</name>
    <dbReference type="NCBI Taxonomy" id="373"/>
    <lineage>
        <taxon>Bacteria</taxon>
        <taxon>Pseudomonadati</taxon>
        <taxon>Pseudomonadota</taxon>
        <taxon>Alphaproteobacteria</taxon>
        <taxon>Hyphomicrobiales</taxon>
        <taxon>Rhizobiaceae</taxon>
        <taxon>Rhizobium/Agrobacterium group</taxon>
        <taxon>Agrobacterium</taxon>
    </lineage>
</organism>
<dbReference type="GO" id="GO:0008168">
    <property type="term" value="F:methyltransferase activity"/>
    <property type="evidence" value="ECO:0007669"/>
    <property type="project" value="UniProtKB-KW"/>
</dbReference>
<dbReference type="PANTHER" id="PTHR43667">
    <property type="entry name" value="CYCLOPROPANE-FATTY-ACYL-PHOSPHOLIPID SYNTHASE"/>
    <property type="match status" value="1"/>
</dbReference>
<keyword evidence="3" id="KW-0808">Transferase</keyword>
<dbReference type="Pfam" id="PF02353">
    <property type="entry name" value="CMAS"/>
    <property type="match status" value="1"/>
</dbReference>
<dbReference type="GO" id="GO:0008610">
    <property type="term" value="P:lipid biosynthetic process"/>
    <property type="evidence" value="ECO:0007669"/>
    <property type="project" value="InterPro"/>
</dbReference>
<evidence type="ECO:0000256" key="3">
    <source>
        <dbReference type="ARBA" id="ARBA00022679"/>
    </source>
</evidence>
<keyword evidence="2 6" id="KW-0489">Methyltransferase</keyword>
<evidence type="ECO:0000313" key="6">
    <source>
        <dbReference type="EMBL" id="MUZ60475.1"/>
    </source>
</evidence>